<dbReference type="InterPro" id="IPR005094">
    <property type="entry name" value="Endonuclease_MobA/VirD2"/>
</dbReference>
<feature type="compositionally biased region" description="Polar residues" evidence="1">
    <location>
        <begin position="346"/>
        <end position="358"/>
    </location>
</feature>
<keyword evidence="4" id="KW-1185">Reference proteome</keyword>
<evidence type="ECO:0000313" key="4">
    <source>
        <dbReference type="Proteomes" id="UP001548992"/>
    </source>
</evidence>
<feature type="region of interest" description="Disordered" evidence="1">
    <location>
        <begin position="151"/>
        <end position="183"/>
    </location>
</feature>
<dbReference type="Proteomes" id="UP001548992">
    <property type="component" value="Unassembled WGS sequence"/>
</dbReference>
<protein>
    <submittedName>
        <fullName evidence="3">Relaxase/mobilization nuclease domain-containing protein</fullName>
    </submittedName>
</protein>
<feature type="compositionally biased region" description="Basic and acidic residues" evidence="1">
    <location>
        <begin position="171"/>
        <end position="183"/>
    </location>
</feature>
<evidence type="ECO:0000313" key="3">
    <source>
        <dbReference type="EMBL" id="MET3078321.1"/>
    </source>
</evidence>
<evidence type="ECO:0000256" key="1">
    <source>
        <dbReference type="SAM" id="MobiDB-lite"/>
    </source>
</evidence>
<reference evidence="3 4" key="1">
    <citation type="submission" date="2024-07" db="EMBL/GenBank/DDBJ databases">
        <title>Isolation, whole-genome sequencing, and annotation of five antibiotic-resistant bacteria from environmental samples.</title>
        <authorList>
            <person name="Bedore T."/>
            <person name="Hudson A.O."/>
            <person name="Kumar G."/>
        </authorList>
    </citation>
    <scope>NUCLEOTIDE SEQUENCE [LARGE SCALE GENOMIC DNA]</scope>
    <source>
        <strain evidence="3 4">RIT844</strain>
    </source>
</reference>
<feature type="region of interest" description="Disordered" evidence="1">
    <location>
        <begin position="346"/>
        <end position="368"/>
    </location>
</feature>
<proteinExistence type="predicted"/>
<organism evidence="3 4">
    <name type="scientific">Pantoea leporis</name>
    <dbReference type="NCBI Taxonomy" id="2933780"/>
    <lineage>
        <taxon>Bacteria</taxon>
        <taxon>Pseudomonadati</taxon>
        <taxon>Pseudomonadota</taxon>
        <taxon>Gammaproteobacteria</taxon>
        <taxon>Enterobacterales</taxon>
        <taxon>Erwiniaceae</taxon>
        <taxon>Pantoea</taxon>
    </lineage>
</organism>
<dbReference type="Pfam" id="PF03432">
    <property type="entry name" value="Relaxase"/>
    <property type="match status" value="1"/>
</dbReference>
<name>A0ABV2E4U8_9GAMM</name>
<accession>A0ABV2E4U8</accession>
<dbReference type="EMBL" id="JBEWWF010000011">
    <property type="protein sequence ID" value="MET3078321.1"/>
    <property type="molecule type" value="Genomic_DNA"/>
</dbReference>
<feature type="domain" description="MobA/VirD2-like nuclease" evidence="2">
    <location>
        <begin position="20"/>
        <end position="152"/>
    </location>
</feature>
<sequence>MKGMNKIKRGKNFRGVVSYALSPAPHHMTTPMVIGGNLVGITVDELTAEFVKTQKLREDVTKPVWHNSLRLPVGESLTNQKWRNIADDYMKRMGFCDTHLRCYVLHNDEAGQHIHIIASRINVLVEGQLYLGKNENLISTRVIQDLEQDHKLTRTKGPSPAKQPQKQRKLTRNEKMMQVRTKEKPPKIVIQEAIDAVLTFFDTITIEDFIHELQKQNISATANISSTGKMNGFSFEHQGVAFKASQLGKAYSWSNMSNRITVTQPKEAVAPESIADKENVSNPIEVHPTATPTPLTANSREPIRSRWLQWIPYLDELIASLKAVSSTILNPLKSNVIYTAIRTGNSETPEFPEVNSQDSARKPQFKPL</sequence>
<gene>
    <name evidence="3" type="ORF">ABXV16_21410</name>
</gene>
<comment type="caution">
    <text evidence="3">The sequence shown here is derived from an EMBL/GenBank/DDBJ whole genome shotgun (WGS) entry which is preliminary data.</text>
</comment>
<evidence type="ECO:0000259" key="2">
    <source>
        <dbReference type="Pfam" id="PF03432"/>
    </source>
</evidence>
<dbReference type="RefSeq" id="WP_354468377.1">
    <property type="nucleotide sequence ID" value="NZ_JBEWWF010000011.1"/>
</dbReference>